<organism evidence="1">
    <name type="scientific">Homo sapiens</name>
    <name type="common">Human</name>
    <dbReference type="NCBI Taxonomy" id="9606"/>
    <lineage>
        <taxon>Eukaryota</taxon>
        <taxon>Metazoa</taxon>
        <taxon>Chordata</taxon>
        <taxon>Craniata</taxon>
        <taxon>Vertebrata</taxon>
        <taxon>Euteleostomi</taxon>
        <taxon>Mammalia</taxon>
        <taxon>Eutheria</taxon>
        <taxon>Euarchontoglires</taxon>
        <taxon>Primates</taxon>
        <taxon>Haplorrhini</taxon>
        <taxon>Catarrhini</taxon>
        <taxon>Hominidae</taxon>
        <taxon>Homo</taxon>
    </lineage>
</organism>
<protein>
    <submittedName>
        <fullName evidence="1">Uncharacterized protein DKFZp761G0818</fullName>
    </submittedName>
</protein>
<name>Q8N3Q6_HUMAN</name>
<dbReference type="EMBL" id="AL831960">
    <property type="protein sequence ID" value="CAD38602.1"/>
    <property type="molecule type" value="mRNA"/>
</dbReference>
<evidence type="ECO:0000313" key="1">
    <source>
        <dbReference type="EMBL" id="CAD38602.1"/>
    </source>
</evidence>
<accession>Q8N3Q6</accession>
<sequence length="169" mass="18181">MGLVLPWSADDDSPSRATLGNMKQVWRVGCVPALVGPVGLEHAFRGSVWAEARPTTQCQSQRRGPTTKAKLDQVSIAMAQCAPWPLKIPLCRVCRDLDCKGPSLQVWKHLPIRALSPSGSGLQGAAGFTALQLGSQLSPRVLVEPSRGGWRVGFKGDGNTWGRSWNLVA</sequence>
<proteinExistence type="evidence at transcript level"/>
<reference evidence="1" key="1">
    <citation type="submission" date="2002-07" db="EMBL/GenBank/DDBJ databases">
        <authorList>
            <person name="Ottenwaelder B."/>
            <person name="Obermaier B."/>
            <person name="Mewes H.W."/>
            <person name="Weil B."/>
            <person name="Wiemann S."/>
        </authorList>
    </citation>
    <scope>NUCLEOTIDE SEQUENCE</scope>
    <source>
        <tissue evidence="1">Amygdala</tissue>
    </source>
</reference>
<dbReference type="AlphaFoldDB" id="Q8N3Q6"/>
<gene>
    <name evidence="1" type="primary">DKFZp761G0818</name>
</gene>